<evidence type="ECO:0000259" key="8">
    <source>
        <dbReference type="Pfam" id="PF05567"/>
    </source>
</evidence>
<evidence type="ECO:0000256" key="4">
    <source>
        <dbReference type="ARBA" id="ARBA00022723"/>
    </source>
</evidence>
<dbReference type="AlphaFoldDB" id="A0A2S9H550"/>
<gene>
    <name evidence="9" type="ORF">S2091_0248</name>
</gene>
<comment type="caution">
    <text evidence="9">The sequence shown here is derived from an EMBL/GenBank/DDBJ whole genome shotgun (WGS) entry which is preliminary data.</text>
</comment>
<organism evidence="9 10">
    <name type="scientific">Solimicrobium silvestre</name>
    <dbReference type="NCBI Taxonomy" id="2099400"/>
    <lineage>
        <taxon>Bacteria</taxon>
        <taxon>Pseudomonadati</taxon>
        <taxon>Pseudomonadota</taxon>
        <taxon>Betaproteobacteria</taxon>
        <taxon>Burkholderiales</taxon>
        <taxon>Oxalobacteraceae</taxon>
        <taxon>Solimicrobium</taxon>
    </lineage>
</organism>
<reference evidence="9 10" key="1">
    <citation type="submission" date="2018-02" db="EMBL/GenBank/DDBJ databases">
        <title>Solimicrobium silvestre gen. nov., sp. nov., isolated from alpine forest soil.</title>
        <authorList>
            <person name="Margesin R."/>
            <person name="Albuquerque L."/>
            <person name="Zhang D.-C."/>
            <person name="Froufe H.J.C."/>
            <person name="Severino R."/>
            <person name="Roxo I."/>
            <person name="Egas C."/>
            <person name="Da Costa M.S."/>
        </authorList>
    </citation>
    <scope>NUCLEOTIDE SEQUENCE [LARGE SCALE GENOMIC DNA]</scope>
    <source>
        <strain evidence="9 10">S20-91</strain>
    </source>
</reference>
<evidence type="ECO:0000256" key="7">
    <source>
        <dbReference type="SAM" id="SignalP"/>
    </source>
</evidence>
<evidence type="ECO:0000256" key="5">
    <source>
        <dbReference type="ARBA" id="ARBA00022837"/>
    </source>
</evidence>
<name>A0A2S9H550_9BURK</name>
<dbReference type="OrthoDB" id="7156875at2"/>
<keyword evidence="3" id="KW-1029">Fimbrium biogenesis</keyword>
<keyword evidence="4" id="KW-0479">Metal-binding</keyword>
<keyword evidence="7" id="KW-0732">Signal</keyword>
<evidence type="ECO:0000313" key="9">
    <source>
        <dbReference type="EMBL" id="PRC95053.1"/>
    </source>
</evidence>
<dbReference type="RefSeq" id="WP_105529957.1">
    <property type="nucleotide sequence ID" value="NZ_PUGF01000001.1"/>
</dbReference>
<evidence type="ECO:0000256" key="3">
    <source>
        <dbReference type="ARBA" id="ARBA00022558"/>
    </source>
</evidence>
<feature type="signal peptide" evidence="7">
    <location>
        <begin position="1"/>
        <end position="20"/>
    </location>
</feature>
<comment type="subcellular location">
    <subcellularLocation>
        <location evidence="1">Fimbrium</location>
    </subcellularLocation>
</comment>
<keyword evidence="10" id="KW-1185">Reference proteome</keyword>
<dbReference type="InterPro" id="IPR011047">
    <property type="entry name" value="Quinoprotein_ADH-like_sf"/>
</dbReference>
<comment type="similarity">
    <text evidence="2">Belongs to the PilY1 family.</text>
</comment>
<dbReference type="GO" id="GO:0009289">
    <property type="term" value="C:pilus"/>
    <property type="evidence" value="ECO:0007669"/>
    <property type="project" value="UniProtKB-SubCell"/>
</dbReference>
<feature type="chain" id="PRO_5015587311" evidence="7">
    <location>
        <begin position="21"/>
        <end position="695"/>
    </location>
</feature>
<accession>A0A2S9H550</accession>
<evidence type="ECO:0000313" key="10">
    <source>
        <dbReference type="Proteomes" id="UP000237839"/>
    </source>
</evidence>
<dbReference type="InterPro" id="IPR008707">
    <property type="entry name" value="B-propeller_PilY1"/>
</dbReference>
<evidence type="ECO:0000256" key="6">
    <source>
        <dbReference type="ARBA" id="ARBA00023263"/>
    </source>
</evidence>
<dbReference type="GO" id="GO:0046872">
    <property type="term" value="F:metal ion binding"/>
    <property type="evidence" value="ECO:0007669"/>
    <property type="project" value="UniProtKB-KW"/>
</dbReference>
<dbReference type="Pfam" id="PF05567">
    <property type="entry name" value="T4P_PilY1"/>
    <property type="match status" value="1"/>
</dbReference>
<protein>
    <submittedName>
        <fullName evidence="9">Neisseria PilC beta-propeller domain</fullName>
    </submittedName>
</protein>
<dbReference type="Proteomes" id="UP000237839">
    <property type="component" value="Unassembled WGS sequence"/>
</dbReference>
<evidence type="ECO:0000256" key="1">
    <source>
        <dbReference type="ARBA" id="ARBA00004561"/>
    </source>
</evidence>
<keyword evidence="6" id="KW-0281">Fimbrium</keyword>
<sequence length="695" mass="74707">MKFKNLLSSIALLTPLFTSAATPEVDLAKIPLCGIGTISGVTPSSPKITDNPFAYQSGFDASTWSGKLRKLTIKLDDDGGVVITTPNDPVWDAGTLLNTQITRSIFTINSANKTMVSFEFHNLAPDVQALFNLTPDTTAVDNLGVQRVSYLRGVREKEHATTKLDKPLFRVRNSVLGDIINSSPVYVAAPARNIIGSGYQAFYDQNKSRSRVVYVGANDGMLHAFHADTGTELFAYIPSPLLKKLPLLTDPNYAHVAFMDGNITVSEAQLSGTWKTVLAAGMGAGHKGVFALDVTNPGDFKAGLGELFEFTDDDDSDIGYITSAPLIAKIRTSKNNNGSFNYKNYLVTASGYNANTTDGYGDGYLFLLSLDKDKNTAWQEKVNYYKIKAPNTNEFIANALAAPGLALHSDGSAIYAYAGDLKGNLWRFDFTGGAGSKKEATAVFTAKDHFGKPQSITAQPVIAFAPGGGYLILFGTGKYVENADTTPANFTPNSFYAVRDSTDNKDITTGGRNDLAKRTLAVASINGVSGYTITGDDFSYGTASGTKKGWYVDFLKAEDTGELSITPALLVSGKLFFNTLIPGANICEPGFGATYTLDILTGKASQAERITGLKSQIGLLSIPVLIFTDNLTDDRDALGRRNNTTNYSVLNFGTGGVEGSSEVSETGNFTAKAGRLSWREIQNWQELQEAILNKK</sequence>
<feature type="domain" description="PilY1 beta-propeller" evidence="8">
    <location>
        <begin position="176"/>
        <end position="504"/>
    </location>
</feature>
<proteinExistence type="inferred from homology"/>
<keyword evidence="5" id="KW-0106">Calcium</keyword>
<evidence type="ECO:0000256" key="2">
    <source>
        <dbReference type="ARBA" id="ARBA00008387"/>
    </source>
</evidence>
<dbReference type="EMBL" id="PUGF01000001">
    <property type="protein sequence ID" value="PRC95053.1"/>
    <property type="molecule type" value="Genomic_DNA"/>
</dbReference>
<dbReference type="SUPFAM" id="SSF50998">
    <property type="entry name" value="Quinoprotein alcohol dehydrogenase-like"/>
    <property type="match status" value="1"/>
</dbReference>